<protein>
    <submittedName>
        <fullName evidence="1">Uncharacterized protein</fullName>
    </submittedName>
</protein>
<organism evidence="1 2">
    <name type="scientific">Stephania cephalantha</name>
    <dbReference type="NCBI Taxonomy" id="152367"/>
    <lineage>
        <taxon>Eukaryota</taxon>
        <taxon>Viridiplantae</taxon>
        <taxon>Streptophyta</taxon>
        <taxon>Embryophyta</taxon>
        <taxon>Tracheophyta</taxon>
        <taxon>Spermatophyta</taxon>
        <taxon>Magnoliopsida</taxon>
        <taxon>Ranunculales</taxon>
        <taxon>Menispermaceae</taxon>
        <taxon>Menispermoideae</taxon>
        <taxon>Cissampelideae</taxon>
        <taxon>Stephania</taxon>
    </lineage>
</organism>
<reference evidence="1 2" key="1">
    <citation type="submission" date="2024-01" db="EMBL/GenBank/DDBJ databases">
        <title>Genome assemblies of Stephania.</title>
        <authorList>
            <person name="Yang L."/>
        </authorList>
    </citation>
    <scope>NUCLEOTIDE SEQUENCE [LARGE SCALE GENOMIC DNA]</scope>
    <source>
        <strain evidence="1">JXDWG</strain>
        <tissue evidence="1">Leaf</tissue>
    </source>
</reference>
<sequence length="67" mass="7724">MLHPLHSLDTTMMKLTGDYRHLVASRWHQLIKAFYGIPRSSRILNVRGKDQKNKVLPLASFAGTYSR</sequence>
<dbReference type="AlphaFoldDB" id="A0AAP0HE54"/>
<evidence type="ECO:0000313" key="1">
    <source>
        <dbReference type="EMBL" id="KAK9083744.1"/>
    </source>
</evidence>
<accession>A0AAP0HE54</accession>
<comment type="caution">
    <text evidence="1">The sequence shown here is derived from an EMBL/GenBank/DDBJ whole genome shotgun (WGS) entry which is preliminary data.</text>
</comment>
<gene>
    <name evidence="1" type="ORF">Scep_030215</name>
</gene>
<dbReference type="Proteomes" id="UP001419268">
    <property type="component" value="Unassembled WGS sequence"/>
</dbReference>
<keyword evidence="2" id="KW-1185">Reference proteome</keyword>
<proteinExistence type="predicted"/>
<dbReference type="EMBL" id="JBBNAG010000013">
    <property type="protein sequence ID" value="KAK9083744.1"/>
    <property type="molecule type" value="Genomic_DNA"/>
</dbReference>
<name>A0AAP0HE54_9MAGN</name>
<evidence type="ECO:0000313" key="2">
    <source>
        <dbReference type="Proteomes" id="UP001419268"/>
    </source>
</evidence>